<accession>A0A1Y2D018</accession>
<reference evidence="3 4" key="1">
    <citation type="submission" date="2016-07" db="EMBL/GenBank/DDBJ databases">
        <title>Pervasive Adenine N6-methylation of Active Genes in Fungi.</title>
        <authorList>
            <consortium name="DOE Joint Genome Institute"/>
            <person name="Mondo S.J."/>
            <person name="Dannebaum R.O."/>
            <person name="Kuo R.C."/>
            <person name="Labutti K."/>
            <person name="Haridas S."/>
            <person name="Kuo A."/>
            <person name="Salamov A."/>
            <person name="Ahrendt S.R."/>
            <person name="Lipzen A."/>
            <person name="Sullivan W."/>
            <person name="Andreopoulos W.B."/>
            <person name="Clum A."/>
            <person name="Lindquist E."/>
            <person name="Daum C."/>
            <person name="Ramamoorthy G.K."/>
            <person name="Gryganskyi A."/>
            <person name="Culley D."/>
            <person name="Magnuson J.K."/>
            <person name="James T.Y."/>
            <person name="O'Malley M.A."/>
            <person name="Stajich J.E."/>
            <person name="Spatafora J.W."/>
            <person name="Visel A."/>
            <person name="Grigoriev I.V."/>
        </authorList>
    </citation>
    <scope>NUCLEOTIDE SEQUENCE [LARGE SCALE GENOMIC DNA]</scope>
    <source>
        <strain evidence="3 4">JEL800</strain>
    </source>
</reference>
<dbReference type="PROSITE" id="PS50048">
    <property type="entry name" value="ZN2_CY6_FUNGAL_2"/>
    <property type="match status" value="1"/>
</dbReference>
<dbReference type="GO" id="GO:0008270">
    <property type="term" value="F:zinc ion binding"/>
    <property type="evidence" value="ECO:0007669"/>
    <property type="project" value="InterPro"/>
</dbReference>
<dbReference type="EMBL" id="MCGO01000003">
    <property type="protein sequence ID" value="ORY52464.1"/>
    <property type="molecule type" value="Genomic_DNA"/>
</dbReference>
<gene>
    <name evidence="3" type="ORF">BCR33DRAFT_761647</name>
</gene>
<dbReference type="CDD" id="cd00067">
    <property type="entry name" value="GAL4"/>
    <property type="match status" value="1"/>
</dbReference>
<dbReference type="STRING" id="329046.A0A1Y2D018"/>
<feature type="compositionally biased region" description="Low complexity" evidence="1">
    <location>
        <begin position="364"/>
        <end position="376"/>
    </location>
</feature>
<keyword evidence="4" id="KW-1185">Reference proteome</keyword>
<dbReference type="Gene3D" id="4.10.240.10">
    <property type="entry name" value="Zn(2)-C6 fungal-type DNA-binding domain"/>
    <property type="match status" value="1"/>
</dbReference>
<feature type="region of interest" description="Disordered" evidence="1">
    <location>
        <begin position="256"/>
        <end position="339"/>
    </location>
</feature>
<evidence type="ECO:0000259" key="2">
    <source>
        <dbReference type="PROSITE" id="PS50048"/>
    </source>
</evidence>
<dbReference type="Pfam" id="PF00172">
    <property type="entry name" value="Zn_clus"/>
    <property type="match status" value="1"/>
</dbReference>
<dbReference type="OrthoDB" id="2161007at2759"/>
<organism evidence="3 4">
    <name type="scientific">Rhizoclosmatium globosum</name>
    <dbReference type="NCBI Taxonomy" id="329046"/>
    <lineage>
        <taxon>Eukaryota</taxon>
        <taxon>Fungi</taxon>
        <taxon>Fungi incertae sedis</taxon>
        <taxon>Chytridiomycota</taxon>
        <taxon>Chytridiomycota incertae sedis</taxon>
        <taxon>Chytridiomycetes</taxon>
        <taxon>Chytridiales</taxon>
        <taxon>Chytriomycetaceae</taxon>
        <taxon>Rhizoclosmatium</taxon>
    </lineage>
</organism>
<feature type="compositionally biased region" description="Low complexity" evidence="1">
    <location>
        <begin position="121"/>
        <end position="130"/>
    </location>
</feature>
<feature type="region of interest" description="Disordered" evidence="1">
    <location>
        <begin position="107"/>
        <end position="130"/>
    </location>
</feature>
<evidence type="ECO:0000313" key="4">
    <source>
        <dbReference type="Proteomes" id="UP000193642"/>
    </source>
</evidence>
<comment type="caution">
    <text evidence="3">The sequence shown here is derived from an EMBL/GenBank/DDBJ whole genome shotgun (WGS) entry which is preliminary data.</text>
</comment>
<dbReference type="AlphaFoldDB" id="A0A1Y2D018"/>
<sequence length="386" mass="42608">MRGDQTKLEASSLSAEPHSLTTNSPPHLADLTTLAQKYQSEIAALTRRPLPCDCCRQQKKKCDRNRPVCNNCAQRGLQCEYLLPPQKQALAKWRARLVLENRLAAAAESSTQHDFDDDEASNASSSELNLQQPYSSASPILPQPMFSQEYMPPRIFSSSTPYVQPENQFIRSVHSSITSSTNSTNVLPSHPLTQYPQQNQRVFSNELHPHATNQQTFSSHIDQLPHTQSPYRNSPYFHHGPQHSNIMPQNQQYNQMAVPSRTSSYPPFDPTLAPLQYSSNPSVPNAPASSSSYPPFSNLHQPRYFSPPIQESPSNPSPSYPAFPHSQQHIPPQTVHGGIAGVSLNVAPNNIQPSPHLVAQNQEASTATTSGTSKSSVMSVNSLLDD</sequence>
<feature type="region of interest" description="Disordered" evidence="1">
    <location>
        <begin position="1"/>
        <end position="27"/>
    </location>
</feature>
<dbReference type="GO" id="GO:0000981">
    <property type="term" value="F:DNA-binding transcription factor activity, RNA polymerase II-specific"/>
    <property type="evidence" value="ECO:0007669"/>
    <property type="project" value="InterPro"/>
</dbReference>
<feature type="region of interest" description="Disordered" evidence="1">
    <location>
        <begin position="359"/>
        <end position="386"/>
    </location>
</feature>
<feature type="compositionally biased region" description="Polar residues" evidence="1">
    <location>
        <begin position="256"/>
        <end position="265"/>
    </location>
</feature>
<feature type="compositionally biased region" description="Low complexity" evidence="1">
    <location>
        <begin position="277"/>
        <end position="297"/>
    </location>
</feature>
<feature type="compositionally biased region" description="Polar residues" evidence="1">
    <location>
        <begin position="377"/>
        <end position="386"/>
    </location>
</feature>
<dbReference type="InterPro" id="IPR001138">
    <property type="entry name" value="Zn2Cys6_DnaBD"/>
</dbReference>
<name>A0A1Y2D018_9FUNG</name>
<feature type="domain" description="Zn(2)-C6 fungal-type" evidence="2">
    <location>
        <begin position="51"/>
        <end position="81"/>
    </location>
</feature>
<dbReference type="InterPro" id="IPR036864">
    <property type="entry name" value="Zn2-C6_fun-type_DNA-bd_sf"/>
</dbReference>
<feature type="compositionally biased region" description="Polar residues" evidence="1">
    <location>
        <begin position="8"/>
        <end position="25"/>
    </location>
</feature>
<dbReference type="SUPFAM" id="SSF57701">
    <property type="entry name" value="Zn2/Cys6 DNA-binding domain"/>
    <property type="match status" value="1"/>
</dbReference>
<dbReference type="Proteomes" id="UP000193642">
    <property type="component" value="Unassembled WGS sequence"/>
</dbReference>
<dbReference type="SMART" id="SM00066">
    <property type="entry name" value="GAL4"/>
    <property type="match status" value="1"/>
</dbReference>
<proteinExistence type="predicted"/>
<evidence type="ECO:0000256" key="1">
    <source>
        <dbReference type="SAM" id="MobiDB-lite"/>
    </source>
</evidence>
<protein>
    <recommendedName>
        <fullName evidence="2">Zn(2)-C6 fungal-type domain-containing protein</fullName>
    </recommendedName>
</protein>
<evidence type="ECO:0000313" key="3">
    <source>
        <dbReference type="EMBL" id="ORY52464.1"/>
    </source>
</evidence>